<feature type="transmembrane region" description="Helical" evidence="1">
    <location>
        <begin position="67"/>
        <end position="89"/>
    </location>
</feature>
<reference evidence="2" key="1">
    <citation type="submission" date="2016-08" db="EMBL/GenBank/DDBJ databases">
        <title>Complete Genome Seqeunce of Paenibacillus sp. nov. IHBB 9852 from high altitute lake of Indian trans-Himalayas.</title>
        <authorList>
            <person name="Kiran S."/>
            <person name="Swarnkar M.K."/>
            <person name="Rana A."/>
            <person name="Tewari R."/>
            <person name="Gulati A."/>
        </authorList>
    </citation>
    <scope>NUCLEOTIDE SEQUENCE [LARGE SCALE GENOMIC DNA]</scope>
    <source>
        <strain evidence="2">IHBB 9852</strain>
    </source>
</reference>
<name>A0A1B2E649_9BACL</name>
<keyword evidence="1" id="KW-0472">Membrane</keyword>
<accession>A0A1B2E649</accession>
<dbReference type="GeneID" id="48311339"/>
<gene>
    <name evidence="2" type="ORF">BBD41_23905</name>
</gene>
<dbReference type="RefSeq" id="WP_099479088.1">
    <property type="nucleotide sequence ID" value="NZ_CP016809.1"/>
</dbReference>
<feature type="transmembrane region" description="Helical" evidence="1">
    <location>
        <begin position="12"/>
        <end position="38"/>
    </location>
</feature>
<protein>
    <submittedName>
        <fullName evidence="2">Uncharacterized protein</fullName>
    </submittedName>
</protein>
<dbReference type="Gene3D" id="1.20.810.10">
    <property type="entry name" value="Cytochrome Bc1 Complex, Chain C"/>
    <property type="match status" value="1"/>
</dbReference>
<dbReference type="AlphaFoldDB" id="A0A1B2E649"/>
<evidence type="ECO:0000256" key="1">
    <source>
        <dbReference type="SAM" id="Phobius"/>
    </source>
</evidence>
<keyword evidence="1" id="KW-1133">Transmembrane helix</keyword>
<evidence type="ECO:0000313" key="2">
    <source>
        <dbReference type="EMBL" id="ANY75372.1"/>
    </source>
</evidence>
<organism evidence="2">
    <name type="scientific">Paenibacillus ihbetae</name>
    <dbReference type="NCBI Taxonomy" id="1870820"/>
    <lineage>
        <taxon>Bacteria</taxon>
        <taxon>Bacillati</taxon>
        <taxon>Bacillota</taxon>
        <taxon>Bacilli</taxon>
        <taxon>Bacillales</taxon>
        <taxon>Paenibacillaceae</taxon>
        <taxon>Paenibacillus</taxon>
    </lineage>
</organism>
<dbReference type="KEGG" id="pib:BBD41_23905"/>
<dbReference type="InterPro" id="IPR027387">
    <property type="entry name" value="Cytb/b6-like_sf"/>
</dbReference>
<keyword evidence="1" id="KW-0812">Transmembrane</keyword>
<proteinExistence type="predicted"/>
<dbReference type="EMBL" id="CP016809">
    <property type="protein sequence ID" value="ANY75372.1"/>
    <property type="molecule type" value="Genomic_DNA"/>
</dbReference>
<sequence>MISWRRIVLESVLFAAVVCGGYLLFGIIQGMIITQAYVPDILSQYEHVEHLPSQVSFGAVLRGGKLITVQGAALFLVLCGLYGSIRYAFAKRKR</sequence>